<evidence type="ECO:0000313" key="4">
    <source>
        <dbReference type="Proteomes" id="UP001418222"/>
    </source>
</evidence>
<organism evidence="3 4">
    <name type="scientific">Platanthera zijinensis</name>
    <dbReference type="NCBI Taxonomy" id="2320716"/>
    <lineage>
        <taxon>Eukaryota</taxon>
        <taxon>Viridiplantae</taxon>
        <taxon>Streptophyta</taxon>
        <taxon>Embryophyta</taxon>
        <taxon>Tracheophyta</taxon>
        <taxon>Spermatophyta</taxon>
        <taxon>Magnoliopsida</taxon>
        <taxon>Liliopsida</taxon>
        <taxon>Asparagales</taxon>
        <taxon>Orchidaceae</taxon>
        <taxon>Orchidoideae</taxon>
        <taxon>Orchideae</taxon>
        <taxon>Orchidinae</taxon>
        <taxon>Platanthera</taxon>
    </lineage>
</organism>
<keyword evidence="2" id="KW-0812">Transmembrane</keyword>
<comment type="caution">
    <text evidence="3">The sequence shown here is derived from an EMBL/GenBank/DDBJ whole genome shotgun (WGS) entry which is preliminary data.</text>
</comment>
<keyword evidence="2" id="KW-0472">Membrane</keyword>
<proteinExistence type="predicted"/>
<keyword evidence="4" id="KW-1185">Reference proteome</keyword>
<sequence>MPTFTAIALDRLLEPASLNSTIAKPPPVKVSPSPADSRPPLALPALYATPSATPLPDIPGSFPPSPYIVDHKRRGPRLQKPPSPVEAEQVVLDFNNDTEIVDGDENLGTQAHVASFEENISGNGIAIAGDVLKLNSDEAERDGEADDFLEFLDSMSSASNLEGDDSCGIELPQTPGTPVEEYYSAYDEISSDGASSSPFRKVEIEIREMRLNLLMEIERRKDAEEAVEIFQKKWQNLRQHLSTVGLVLPNLPRPLEEEASVDPIEDLRQQIVVARTVTASVARGCARAEAEMEIEPRIRAKNFEIARLLDRLHYYEAATREMSQRNQEAIEKARQQRHRRNKRQKWFWGSIGFAVTLGSAAIAWSYLPSSKTLPRNAKNDH</sequence>
<keyword evidence="2" id="KW-1133">Transmembrane helix</keyword>
<evidence type="ECO:0000313" key="3">
    <source>
        <dbReference type="EMBL" id="KAK8938898.1"/>
    </source>
</evidence>
<accession>A0AAP0BH85</accession>
<dbReference type="EMBL" id="JBBWWQ010000009">
    <property type="protein sequence ID" value="KAK8938898.1"/>
    <property type="molecule type" value="Genomic_DNA"/>
</dbReference>
<evidence type="ECO:0000256" key="2">
    <source>
        <dbReference type="SAM" id="Phobius"/>
    </source>
</evidence>
<reference evidence="3 4" key="1">
    <citation type="journal article" date="2022" name="Nat. Plants">
        <title>Genomes of leafy and leafless Platanthera orchids illuminate the evolution of mycoheterotrophy.</title>
        <authorList>
            <person name="Li M.H."/>
            <person name="Liu K.W."/>
            <person name="Li Z."/>
            <person name="Lu H.C."/>
            <person name="Ye Q.L."/>
            <person name="Zhang D."/>
            <person name="Wang J.Y."/>
            <person name="Li Y.F."/>
            <person name="Zhong Z.M."/>
            <person name="Liu X."/>
            <person name="Yu X."/>
            <person name="Liu D.K."/>
            <person name="Tu X.D."/>
            <person name="Liu B."/>
            <person name="Hao Y."/>
            <person name="Liao X.Y."/>
            <person name="Jiang Y.T."/>
            <person name="Sun W.H."/>
            <person name="Chen J."/>
            <person name="Chen Y.Q."/>
            <person name="Ai Y."/>
            <person name="Zhai J.W."/>
            <person name="Wu S.S."/>
            <person name="Zhou Z."/>
            <person name="Hsiao Y.Y."/>
            <person name="Wu W.L."/>
            <person name="Chen Y.Y."/>
            <person name="Lin Y.F."/>
            <person name="Hsu J.L."/>
            <person name="Li C.Y."/>
            <person name="Wang Z.W."/>
            <person name="Zhao X."/>
            <person name="Zhong W.Y."/>
            <person name="Ma X.K."/>
            <person name="Ma L."/>
            <person name="Huang J."/>
            <person name="Chen G.Z."/>
            <person name="Huang M.Z."/>
            <person name="Huang L."/>
            <person name="Peng D.H."/>
            <person name="Luo Y.B."/>
            <person name="Zou S.Q."/>
            <person name="Chen S.P."/>
            <person name="Lan S."/>
            <person name="Tsai W.C."/>
            <person name="Van de Peer Y."/>
            <person name="Liu Z.J."/>
        </authorList>
    </citation>
    <scope>NUCLEOTIDE SEQUENCE [LARGE SCALE GENOMIC DNA]</scope>
    <source>
        <strain evidence="3">Lor287</strain>
    </source>
</reference>
<protein>
    <submittedName>
        <fullName evidence="3">Uncharacterized protein</fullName>
    </submittedName>
</protein>
<name>A0AAP0BH85_9ASPA</name>
<dbReference type="PANTHER" id="PTHR35490:SF2">
    <property type="entry name" value="BACTERIOPHAGE N4 ADSORPTION B PROTEIN"/>
    <property type="match status" value="1"/>
</dbReference>
<feature type="compositionally biased region" description="Low complexity" evidence="1">
    <location>
        <begin position="30"/>
        <end position="43"/>
    </location>
</feature>
<dbReference type="AlphaFoldDB" id="A0AAP0BH85"/>
<feature type="region of interest" description="Disordered" evidence="1">
    <location>
        <begin position="19"/>
        <end position="43"/>
    </location>
</feature>
<dbReference type="Proteomes" id="UP001418222">
    <property type="component" value="Unassembled WGS sequence"/>
</dbReference>
<dbReference type="PANTHER" id="PTHR35490">
    <property type="entry name" value="BACTERIOPHAGE N4 ADSORPTION B PROTEIN"/>
    <property type="match status" value="1"/>
</dbReference>
<evidence type="ECO:0000256" key="1">
    <source>
        <dbReference type="SAM" id="MobiDB-lite"/>
    </source>
</evidence>
<feature type="transmembrane region" description="Helical" evidence="2">
    <location>
        <begin position="346"/>
        <end position="367"/>
    </location>
</feature>
<gene>
    <name evidence="3" type="ORF">KSP39_PZI010825</name>
</gene>